<dbReference type="SUPFAM" id="SSF58104">
    <property type="entry name" value="Methyl-accepting chemotaxis protein (MCP) signaling domain"/>
    <property type="match status" value="1"/>
</dbReference>
<keyword evidence="8" id="KW-0807">Transducer</keyword>
<dbReference type="FunFam" id="1.10.287.950:FF:000001">
    <property type="entry name" value="Methyl-accepting chemotaxis sensory transducer"/>
    <property type="match status" value="1"/>
</dbReference>
<feature type="transmembrane region" description="Helical" evidence="9">
    <location>
        <begin position="12"/>
        <end position="30"/>
    </location>
</feature>
<dbReference type="EMBL" id="CP026109">
    <property type="protein sequence ID" value="AUT76293.1"/>
    <property type="molecule type" value="Genomic_DNA"/>
</dbReference>
<evidence type="ECO:0000313" key="12">
    <source>
        <dbReference type="Proteomes" id="UP000236649"/>
    </source>
</evidence>
<dbReference type="GO" id="GO:0004888">
    <property type="term" value="F:transmembrane signaling receptor activity"/>
    <property type="evidence" value="ECO:0007669"/>
    <property type="project" value="InterPro"/>
</dbReference>
<evidence type="ECO:0000256" key="4">
    <source>
        <dbReference type="ARBA" id="ARBA00022692"/>
    </source>
</evidence>
<dbReference type="PANTHER" id="PTHR43531">
    <property type="entry name" value="PROTEIN ICFG"/>
    <property type="match status" value="1"/>
</dbReference>
<dbReference type="Gene3D" id="1.10.287.950">
    <property type="entry name" value="Methyl-accepting chemotaxis protein"/>
    <property type="match status" value="1"/>
</dbReference>
<dbReference type="GO" id="GO:0005886">
    <property type="term" value="C:plasma membrane"/>
    <property type="evidence" value="ECO:0007669"/>
    <property type="project" value="UniProtKB-SubCell"/>
</dbReference>
<dbReference type="SMART" id="SM00283">
    <property type="entry name" value="MA"/>
    <property type="match status" value="1"/>
</dbReference>
<dbReference type="Pfam" id="PF17200">
    <property type="entry name" value="sCache_2"/>
    <property type="match status" value="1"/>
</dbReference>
<protein>
    <recommendedName>
        <fullName evidence="10">Methyl-accepting transducer domain-containing protein</fullName>
    </recommendedName>
</protein>
<evidence type="ECO:0000256" key="6">
    <source>
        <dbReference type="ARBA" id="ARBA00023136"/>
    </source>
</evidence>
<dbReference type="InterPro" id="IPR051310">
    <property type="entry name" value="MCP_chemotaxis"/>
</dbReference>
<evidence type="ECO:0000256" key="5">
    <source>
        <dbReference type="ARBA" id="ARBA00022989"/>
    </source>
</evidence>
<evidence type="ECO:0000259" key="10">
    <source>
        <dbReference type="PROSITE" id="PS50111"/>
    </source>
</evidence>
<evidence type="ECO:0000256" key="7">
    <source>
        <dbReference type="ARBA" id="ARBA00029447"/>
    </source>
</evidence>
<keyword evidence="2" id="KW-1003">Cell membrane</keyword>
<gene>
    <name evidence="11" type="ORF">C2L64_49410</name>
</gene>
<keyword evidence="6 9" id="KW-0472">Membrane</keyword>
<dbReference type="KEGG" id="phs:C2L64_49410"/>
<keyword evidence="5 9" id="KW-1133">Transmembrane helix</keyword>
<dbReference type="InterPro" id="IPR004090">
    <property type="entry name" value="Chemotax_Me-accpt_rcpt"/>
</dbReference>
<evidence type="ECO:0000256" key="2">
    <source>
        <dbReference type="ARBA" id="ARBA00022475"/>
    </source>
</evidence>
<dbReference type="InterPro" id="IPR033480">
    <property type="entry name" value="sCache_2"/>
</dbReference>
<dbReference type="GO" id="GO:0007165">
    <property type="term" value="P:signal transduction"/>
    <property type="evidence" value="ECO:0007669"/>
    <property type="project" value="UniProtKB-KW"/>
</dbReference>
<proteinExistence type="inferred from homology"/>
<evidence type="ECO:0000256" key="8">
    <source>
        <dbReference type="PROSITE-ProRule" id="PRU00284"/>
    </source>
</evidence>
<comment type="subcellular location">
    <subcellularLocation>
        <location evidence="1">Cell membrane</location>
        <topology evidence="1">Multi-pass membrane protein</topology>
    </subcellularLocation>
</comment>
<evidence type="ECO:0000256" key="1">
    <source>
        <dbReference type="ARBA" id="ARBA00004651"/>
    </source>
</evidence>
<dbReference type="PRINTS" id="PR00260">
    <property type="entry name" value="CHEMTRNSDUCR"/>
</dbReference>
<comment type="similarity">
    <text evidence="7">Belongs to the methyl-accepting chemotaxis (MCP) protein family.</text>
</comment>
<sequence length="520" mass="55122">MRNLRLKTRLRLLAGLILSGVIVIGLWGAWQTRETMIEGRRSELRDIVNIVYAVVDHYHLLCVSGAMTEADAKRAALNDLRAMRYGGLGGYVVVLDMSGNVLMHPMHPDLEGRNASGLTDSSGHHVIVDMINLAAKDGEGFLSAGFMKPETREIAPKLNNVRLYKAWEWVVTTGVFVDDIEQAFTIALVRLVGVALVVCMLSLLVIGTIVRSISYQLGGEPAYAAAVVTRIAGGDLGMVVETRPGDEMSLLASMRRMQQRLVEAVEKIRLGAALISSASNEIADGNAGLSYRIGQQAASLAETADRINQLTVAVRQNADNATHANQFVCNASEMAARGEAVVGEVVGTMQGISQSSRSIVNIIDVIEGIAAQTNILALNAAVEAARAGEAGRGFAVVASEVRNLAQRCESAAKEIKSLIEASVEQIEAGSVSVGRAGGTIHEVMQVVVGLNGIVKEISVASAGQSVDIEEVNAAVTCMDATTRKNAVLVEQASAAASLLKDQAEQLEVAIAVFRLPKSSS</sequence>
<reference evidence="11 12" key="1">
    <citation type="submission" date="2018-01" db="EMBL/GenBank/DDBJ databases">
        <title>Species boundaries and ecological features among Paraburkholderia terrae DSMZ17804T, P. hospita DSMZ17164T and P. caribensis DSMZ13236T.</title>
        <authorList>
            <person name="Pratama A.A."/>
        </authorList>
    </citation>
    <scope>NUCLEOTIDE SEQUENCE [LARGE SCALE GENOMIC DNA]</scope>
    <source>
        <strain evidence="11 12">DSM 17164</strain>
    </source>
</reference>
<dbReference type="Gene3D" id="3.30.450.20">
    <property type="entry name" value="PAS domain"/>
    <property type="match status" value="1"/>
</dbReference>
<keyword evidence="4 9" id="KW-0812">Transmembrane</keyword>
<dbReference type="InterPro" id="IPR004089">
    <property type="entry name" value="MCPsignal_dom"/>
</dbReference>
<organism evidence="11 12">
    <name type="scientific">Paraburkholderia hospita</name>
    <dbReference type="NCBI Taxonomy" id="169430"/>
    <lineage>
        <taxon>Bacteria</taxon>
        <taxon>Pseudomonadati</taxon>
        <taxon>Pseudomonadota</taxon>
        <taxon>Betaproteobacteria</taxon>
        <taxon>Burkholderiales</taxon>
        <taxon>Burkholderiaceae</taxon>
        <taxon>Paraburkholderia</taxon>
    </lineage>
</organism>
<accession>A0AAN1JMX6</accession>
<dbReference type="Pfam" id="PF00015">
    <property type="entry name" value="MCPsignal"/>
    <property type="match status" value="1"/>
</dbReference>
<evidence type="ECO:0000256" key="3">
    <source>
        <dbReference type="ARBA" id="ARBA00022481"/>
    </source>
</evidence>
<dbReference type="Proteomes" id="UP000236649">
    <property type="component" value="Chromosome 5"/>
</dbReference>
<dbReference type="PANTHER" id="PTHR43531:SF14">
    <property type="entry name" value="METHYL-ACCEPTING CHEMOTAXIS PROTEIN I-RELATED"/>
    <property type="match status" value="1"/>
</dbReference>
<dbReference type="PROSITE" id="PS50111">
    <property type="entry name" value="CHEMOTAXIS_TRANSDUC_2"/>
    <property type="match status" value="1"/>
</dbReference>
<feature type="domain" description="Methyl-accepting transducer" evidence="10">
    <location>
        <begin position="271"/>
        <end position="500"/>
    </location>
</feature>
<dbReference type="SMART" id="SM01049">
    <property type="entry name" value="Cache_2"/>
    <property type="match status" value="1"/>
</dbReference>
<name>A0AAN1JMX6_9BURK</name>
<dbReference type="CDD" id="cd11386">
    <property type="entry name" value="MCP_signal"/>
    <property type="match status" value="1"/>
</dbReference>
<dbReference type="GO" id="GO:0006935">
    <property type="term" value="P:chemotaxis"/>
    <property type="evidence" value="ECO:0007669"/>
    <property type="project" value="InterPro"/>
</dbReference>
<dbReference type="AlphaFoldDB" id="A0AAN1JMX6"/>
<evidence type="ECO:0000256" key="9">
    <source>
        <dbReference type="SAM" id="Phobius"/>
    </source>
</evidence>
<evidence type="ECO:0000313" key="11">
    <source>
        <dbReference type="EMBL" id="AUT76293.1"/>
    </source>
</evidence>
<keyword evidence="3" id="KW-0488">Methylation</keyword>